<evidence type="ECO:0000313" key="4">
    <source>
        <dbReference type="Proteomes" id="UP000187203"/>
    </source>
</evidence>
<reference evidence="4" key="1">
    <citation type="submission" date="2013-09" db="EMBL/GenBank/DDBJ databases">
        <title>Corchorus olitorius genome sequencing.</title>
        <authorList>
            <person name="Alam M."/>
            <person name="Haque M.S."/>
            <person name="Islam M.S."/>
            <person name="Emdad E.M."/>
            <person name="Islam M.M."/>
            <person name="Ahmed B."/>
            <person name="Halim A."/>
            <person name="Hossen Q.M.M."/>
            <person name="Hossain M.Z."/>
            <person name="Ahmed R."/>
            <person name="Khan M.M."/>
            <person name="Islam R."/>
            <person name="Rashid M.M."/>
            <person name="Khan S.A."/>
            <person name="Rahman M.S."/>
            <person name="Alam M."/>
            <person name="Yahiya A.S."/>
            <person name="Khan M.S."/>
            <person name="Azam M.S."/>
            <person name="Haque T."/>
            <person name="Lashkar M.Z.H."/>
            <person name="Akhand A.I."/>
            <person name="Morshed G."/>
            <person name="Roy S."/>
            <person name="Uddin K.S."/>
            <person name="Rabeya T."/>
            <person name="Hossain A.S."/>
            <person name="Chowdhury A."/>
            <person name="Snigdha A.R."/>
            <person name="Mortoza M.S."/>
            <person name="Matin S.A."/>
            <person name="Hoque S.M.E."/>
            <person name="Islam M.K."/>
            <person name="Roy D.K."/>
            <person name="Haider R."/>
            <person name="Moosa M.M."/>
            <person name="Elias S.M."/>
            <person name="Hasan A.M."/>
            <person name="Jahan S."/>
            <person name="Shafiuddin M."/>
            <person name="Mahmood N."/>
            <person name="Shommy N.S."/>
        </authorList>
    </citation>
    <scope>NUCLEOTIDE SEQUENCE [LARGE SCALE GENOMIC DNA]</scope>
    <source>
        <strain evidence="4">cv. O-4</strain>
    </source>
</reference>
<organism evidence="3 4">
    <name type="scientific">Corchorus olitorius</name>
    <dbReference type="NCBI Taxonomy" id="93759"/>
    <lineage>
        <taxon>Eukaryota</taxon>
        <taxon>Viridiplantae</taxon>
        <taxon>Streptophyta</taxon>
        <taxon>Embryophyta</taxon>
        <taxon>Tracheophyta</taxon>
        <taxon>Spermatophyta</taxon>
        <taxon>Magnoliopsida</taxon>
        <taxon>eudicotyledons</taxon>
        <taxon>Gunneridae</taxon>
        <taxon>Pentapetalae</taxon>
        <taxon>rosids</taxon>
        <taxon>malvids</taxon>
        <taxon>Malvales</taxon>
        <taxon>Malvaceae</taxon>
        <taxon>Grewioideae</taxon>
        <taxon>Apeibeae</taxon>
        <taxon>Corchorus</taxon>
    </lineage>
</organism>
<proteinExistence type="predicted"/>
<keyword evidence="1" id="KW-0853">WD repeat</keyword>
<gene>
    <name evidence="3" type="ORF">COLO4_18749</name>
</gene>
<evidence type="ECO:0000313" key="3">
    <source>
        <dbReference type="EMBL" id="OMO90957.1"/>
    </source>
</evidence>
<sequence length="285" mass="31923">MASQKLTEYERKRLENIKRNEEMMAALKVQSKAASLAAISKRQSVKSYQESSVKKPKTETPIVIRRSLRTRGMPPDSKGLDDEFRENSVKIPNFEKQSPRPLGPLSMNDAFCGDNMESNKLLIGTILSVAKKNQVGVSVKGEFNDGEDVKEENLSYKKGKLGSFESEVLECPLKVEKFDENLSGESGFVTCGLVKGVVQDENLHGLVEIEMSDSLLESMDLKPENVARVFPGRAMLVKFFPCSNMRMIAAGNKSGNIAFWNVDWEDEMEMGFICIAPMKLLYLVY</sequence>
<dbReference type="PANTHER" id="PTHR14773">
    <property type="entry name" value="WD REPEAT-CONTAINING PROTEIN 76"/>
    <property type="match status" value="1"/>
</dbReference>
<accession>A0A1R3J832</accession>
<keyword evidence="4" id="KW-1185">Reference proteome</keyword>
<dbReference type="GO" id="GO:0003677">
    <property type="term" value="F:DNA binding"/>
    <property type="evidence" value="ECO:0007669"/>
    <property type="project" value="TreeGrafter"/>
</dbReference>
<dbReference type="GO" id="GO:2000001">
    <property type="term" value="P:regulation of DNA damage checkpoint"/>
    <property type="evidence" value="ECO:0007669"/>
    <property type="project" value="TreeGrafter"/>
</dbReference>
<dbReference type="PANTHER" id="PTHR14773:SF0">
    <property type="entry name" value="WD REPEAT-CONTAINING PROTEIN 76"/>
    <property type="match status" value="1"/>
</dbReference>
<comment type="caution">
    <text evidence="3">The sequence shown here is derived from an EMBL/GenBank/DDBJ whole genome shotgun (WGS) entry which is preliminary data.</text>
</comment>
<dbReference type="Proteomes" id="UP000187203">
    <property type="component" value="Unassembled WGS sequence"/>
</dbReference>
<dbReference type="EMBL" id="AWUE01016497">
    <property type="protein sequence ID" value="OMO90957.1"/>
    <property type="molecule type" value="Genomic_DNA"/>
</dbReference>
<dbReference type="GO" id="GO:0005634">
    <property type="term" value="C:nucleus"/>
    <property type="evidence" value="ECO:0007669"/>
    <property type="project" value="TreeGrafter"/>
</dbReference>
<evidence type="ECO:0000256" key="2">
    <source>
        <dbReference type="ARBA" id="ARBA00022737"/>
    </source>
</evidence>
<keyword evidence="2" id="KW-0677">Repeat</keyword>
<dbReference type="AlphaFoldDB" id="A0A1R3J832"/>
<name>A0A1R3J832_9ROSI</name>
<dbReference type="STRING" id="93759.A0A1R3J832"/>
<dbReference type="OrthoDB" id="9890280at2759"/>
<dbReference type="InterPro" id="IPR050853">
    <property type="entry name" value="WD_repeat_DNA-damage-binding"/>
</dbReference>
<protein>
    <submittedName>
        <fullName evidence="3">Uncharacterized protein</fullName>
    </submittedName>
</protein>
<evidence type="ECO:0000256" key="1">
    <source>
        <dbReference type="ARBA" id="ARBA00022574"/>
    </source>
</evidence>